<dbReference type="PROSITE" id="PS50157">
    <property type="entry name" value="ZINC_FINGER_C2H2_2"/>
    <property type="match status" value="1"/>
</dbReference>
<sequence>MAAAQVINPIMLHHWQCDPFESLHTPPRGGRYQKRERRDSIGSVCSNMSGYYYPPSTTSEEQNFDFTTLMPMSQTSQSQHPFPAFAPQQFSPPLEQEEFYHDPAQYYQHSSQYHQYQLQVPFQQQQQQQPWTPPPVPSSFQYAHSSAAPFPQYSDSVDYSQEFIPTGPSRRSTGYLSPDEAGKTSSRMSRSTSVAESNASSLQSVSDFSRSASPNASEMAKYGRKNDDGSWSCMYPGCSSKSTFNRGCDLRKHYKRHTKSLWCRHEGCPQATEGGFSSTKDRARHEAKHNPSIVCEWEGCERLFSRQDNMKDHVRRVHKRRVL</sequence>
<dbReference type="SMART" id="SM00355">
    <property type="entry name" value="ZnF_C2H2"/>
    <property type="match status" value="2"/>
</dbReference>
<organism evidence="4 5">
    <name type="scientific">Pseudocercospora musae</name>
    <dbReference type="NCBI Taxonomy" id="113226"/>
    <lineage>
        <taxon>Eukaryota</taxon>
        <taxon>Fungi</taxon>
        <taxon>Dikarya</taxon>
        <taxon>Ascomycota</taxon>
        <taxon>Pezizomycotina</taxon>
        <taxon>Dothideomycetes</taxon>
        <taxon>Dothideomycetidae</taxon>
        <taxon>Mycosphaerellales</taxon>
        <taxon>Mycosphaerellaceae</taxon>
        <taxon>Pseudocercospora</taxon>
    </lineage>
</organism>
<feature type="compositionally biased region" description="Polar residues" evidence="2">
    <location>
        <begin position="183"/>
        <end position="216"/>
    </location>
</feature>
<dbReference type="EMBL" id="LFZO01000075">
    <property type="protein sequence ID" value="KXT14754.1"/>
    <property type="molecule type" value="Genomic_DNA"/>
</dbReference>
<feature type="region of interest" description="Disordered" evidence="2">
    <location>
        <begin position="158"/>
        <end position="225"/>
    </location>
</feature>
<evidence type="ECO:0000313" key="5">
    <source>
        <dbReference type="Proteomes" id="UP000073492"/>
    </source>
</evidence>
<feature type="region of interest" description="Disordered" evidence="2">
    <location>
        <begin position="122"/>
        <end position="143"/>
    </location>
</feature>
<keyword evidence="1" id="KW-0479">Metal-binding</keyword>
<dbReference type="GO" id="GO:0006357">
    <property type="term" value="P:regulation of transcription by RNA polymerase II"/>
    <property type="evidence" value="ECO:0007669"/>
    <property type="project" value="TreeGrafter"/>
</dbReference>
<keyword evidence="1" id="KW-0862">Zinc</keyword>
<gene>
    <name evidence="4" type="ORF">AC579_7807</name>
</gene>
<evidence type="ECO:0000313" key="4">
    <source>
        <dbReference type="EMBL" id="KXT14754.1"/>
    </source>
</evidence>
<evidence type="ECO:0000259" key="3">
    <source>
        <dbReference type="PROSITE" id="PS50157"/>
    </source>
</evidence>
<dbReference type="STRING" id="113226.A0A139IJB7"/>
<name>A0A139IJB7_9PEZI</name>
<accession>A0A139IJB7</accession>
<dbReference type="Proteomes" id="UP000073492">
    <property type="component" value="Unassembled WGS sequence"/>
</dbReference>
<dbReference type="Gene3D" id="3.30.160.60">
    <property type="entry name" value="Classic Zinc Finger"/>
    <property type="match status" value="2"/>
</dbReference>
<protein>
    <recommendedName>
        <fullName evidence="3">C2H2-type domain-containing protein</fullName>
    </recommendedName>
</protein>
<keyword evidence="1" id="KW-0863">Zinc-finger</keyword>
<reference evidence="4 5" key="1">
    <citation type="submission" date="2015-07" db="EMBL/GenBank/DDBJ databases">
        <title>Comparative genomics of the Sigatoka disease complex on banana suggests a link between parallel evolutionary changes in Pseudocercospora fijiensis and Pseudocercospora eumusae and increased virulence on the banana host.</title>
        <authorList>
            <person name="Chang T.-C."/>
            <person name="Salvucci A."/>
            <person name="Crous P.W."/>
            <person name="Stergiopoulos I."/>
        </authorList>
    </citation>
    <scope>NUCLEOTIDE SEQUENCE [LARGE SCALE GENOMIC DNA]</scope>
    <source>
        <strain evidence="4 5">CBS 116634</strain>
    </source>
</reference>
<dbReference type="GO" id="GO:0005634">
    <property type="term" value="C:nucleus"/>
    <property type="evidence" value="ECO:0007669"/>
    <property type="project" value="TreeGrafter"/>
</dbReference>
<dbReference type="InterPro" id="IPR051061">
    <property type="entry name" value="Zinc_finger_trans_reg"/>
</dbReference>
<dbReference type="InterPro" id="IPR036236">
    <property type="entry name" value="Znf_C2H2_sf"/>
</dbReference>
<dbReference type="InterPro" id="IPR013087">
    <property type="entry name" value="Znf_C2H2_type"/>
</dbReference>
<dbReference type="SUPFAM" id="SSF57667">
    <property type="entry name" value="beta-beta-alpha zinc fingers"/>
    <property type="match status" value="1"/>
</dbReference>
<evidence type="ECO:0000256" key="1">
    <source>
        <dbReference type="PROSITE-ProRule" id="PRU00042"/>
    </source>
</evidence>
<evidence type="ECO:0000256" key="2">
    <source>
        <dbReference type="SAM" id="MobiDB-lite"/>
    </source>
</evidence>
<feature type="domain" description="C2H2-type" evidence="3">
    <location>
        <begin position="293"/>
        <end position="318"/>
    </location>
</feature>
<dbReference type="OrthoDB" id="654211at2759"/>
<dbReference type="PANTHER" id="PTHR46179:SF19">
    <property type="entry name" value="C2H2 FINGER DOMAIN TRANSCRIPTION FACTOR (EUROFUNG)-RELATED"/>
    <property type="match status" value="1"/>
</dbReference>
<comment type="caution">
    <text evidence="4">The sequence shown here is derived from an EMBL/GenBank/DDBJ whole genome shotgun (WGS) entry which is preliminary data.</text>
</comment>
<dbReference type="PROSITE" id="PS00028">
    <property type="entry name" value="ZINC_FINGER_C2H2_1"/>
    <property type="match status" value="1"/>
</dbReference>
<proteinExistence type="predicted"/>
<dbReference type="AlphaFoldDB" id="A0A139IJB7"/>
<keyword evidence="5" id="KW-1185">Reference proteome</keyword>
<dbReference type="GO" id="GO:0008270">
    <property type="term" value="F:zinc ion binding"/>
    <property type="evidence" value="ECO:0007669"/>
    <property type="project" value="UniProtKB-KW"/>
</dbReference>
<dbReference type="PANTHER" id="PTHR46179">
    <property type="entry name" value="ZINC FINGER PROTEIN"/>
    <property type="match status" value="1"/>
</dbReference>